<dbReference type="AlphaFoldDB" id="A0A146L064"/>
<evidence type="ECO:0000313" key="2">
    <source>
        <dbReference type="EMBL" id="JAQ01818.1"/>
    </source>
</evidence>
<reference evidence="2" key="1">
    <citation type="journal article" date="2016" name="Gigascience">
        <title>De novo construction of an expanded transcriptome assembly for the western tarnished plant bug, Lygus hesperus.</title>
        <authorList>
            <person name="Tassone E.E."/>
            <person name="Geib S.M."/>
            <person name="Hall B."/>
            <person name="Fabrick J.A."/>
            <person name="Brent C.S."/>
            <person name="Hull J.J."/>
        </authorList>
    </citation>
    <scope>NUCLEOTIDE SEQUENCE</scope>
</reference>
<evidence type="ECO:0000256" key="1">
    <source>
        <dbReference type="SAM" id="MobiDB-lite"/>
    </source>
</evidence>
<feature type="region of interest" description="Disordered" evidence="1">
    <location>
        <begin position="45"/>
        <end position="64"/>
    </location>
</feature>
<organism evidence="2">
    <name type="scientific">Lygus hesperus</name>
    <name type="common">Western plant bug</name>
    <dbReference type="NCBI Taxonomy" id="30085"/>
    <lineage>
        <taxon>Eukaryota</taxon>
        <taxon>Metazoa</taxon>
        <taxon>Ecdysozoa</taxon>
        <taxon>Arthropoda</taxon>
        <taxon>Hexapoda</taxon>
        <taxon>Insecta</taxon>
        <taxon>Pterygota</taxon>
        <taxon>Neoptera</taxon>
        <taxon>Paraneoptera</taxon>
        <taxon>Hemiptera</taxon>
        <taxon>Heteroptera</taxon>
        <taxon>Panheteroptera</taxon>
        <taxon>Cimicomorpha</taxon>
        <taxon>Miridae</taxon>
        <taxon>Mirini</taxon>
        <taxon>Lygus</taxon>
    </lineage>
</organism>
<name>A0A146L064_LYGHE</name>
<gene>
    <name evidence="2" type="ORF">g.31349</name>
</gene>
<sequence length="137" mass="15016">MPVPLECTELQRDAIRTIFAWPQTSHIDSSVRTAVQTALDVRCSTGKGAANPKDAPTNAPSAAGDAGWREKLTLHNSQPVTLNTFALLTLRDGVIRPAVVSALIQATLQQRRAHLINSREYTLSHRMVRESSTVFRA</sequence>
<proteinExistence type="predicted"/>
<dbReference type="EMBL" id="GDHC01016811">
    <property type="protein sequence ID" value="JAQ01818.1"/>
    <property type="molecule type" value="Transcribed_RNA"/>
</dbReference>
<protein>
    <submittedName>
        <fullName evidence="2">Uncharacterized protein</fullName>
    </submittedName>
</protein>
<accession>A0A146L064</accession>